<dbReference type="InterPro" id="IPR036249">
    <property type="entry name" value="Thioredoxin-like_sf"/>
</dbReference>
<sequence>MPRKFIVYGGELSYFTRKLEAAMLFYGAEFELRSKTPDMREEIESRSGTHQVPVLHTPENWMIADTTPLMTMLDGRFVDRRMYPDGPLGVLVHVVEEYFDEWIARTMVHYRWHHEESARFASLRMSGGNEAAAAQVLNWGPRACRATGTESKQQQAAAEAEYVRILEAAEAQLNQSAYLMGDRPTAVDCIVLGGLRAHTNMDPTPKKVTSGFPKVIAWSETEANSWNGVGELAPFPDSTEFAQFVLGEMKTTYRPYLLANREASLIGAKAFKANIYGETVSYLTRPYPPLSAELVSERIRNTLDVEELVLVENWLQHVGLRECFWEG</sequence>
<proteinExistence type="predicted"/>
<dbReference type="SUPFAM" id="SSF47616">
    <property type="entry name" value="GST C-terminal domain-like"/>
    <property type="match status" value="1"/>
</dbReference>
<dbReference type="EMBL" id="UINC01000805">
    <property type="protein sequence ID" value="SUZ61466.1"/>
    <property type="molecule type" value="Genomic_DNA"/>
</dbReference>
<dbReference type="Gene3D" id="1.20.1050.10">
    <property type="match status" value="1"/>
</dbReference>
<dbReference type="InterPro" id="IPR010987">
    <property type="entry name" value="Glutathione-S-Trfase_C-like"/>
</dbReference>
<dbReference type="Pfam" id="PF13417">
    <property type="entry name" value="GST_N_3"/>
    <property type="match status" value="1"/>
</dbReference>
<evidence type="ECO:0000259" key="1">
    <source>
        <dbReference type="PROSITE" id="PS50405"/>
    </source>
</evidence>
<dbReference type="Pfam" id="PF00043">
    <property type="entry name" value="GST_C"/>
    <property type="match status" value="1"/>
</dbReference>
<dbReference type="InterPro" id="IPR004046">
    <property type="entry name" value="GST_C"/>
</dbReference>
<dbReference type="AlphaFoldDB" id="A0A381P3F2"/>
<dbReference type="PROSITE" id="PS50405">
    <property type="entry name" value="GST_CTER"/>
    <property type="match status" value="1"/>
</dbReference>
<evidence type="ECO:0000313" key="2">
    <source>
        <dbReference type="EMBL" id="SUZ61466.1"/>
    </source>
</evidence>
<dbReference type="InterPro" id="IPR036282">
    <property type="entry name" value="Glutathione-S-Trfase_C_sf"/>
</dbReference>
<dbReference type="Gene3D" id="3.40.30.10">
    <property type="entry name" value="Glutaredoxin"/>
    <property type="match status" value="1"/>
</dbReference>
<organism evidence="2">
    <name type="scientific">marine metagenome</name>
    <dbReference type="NCBI Taxonomy" id="408172"/>
    <lineage>
        <taxon>unclassified sequences</taxon>
        <taxon>metagenomes</taxon>
        <taxon>ecological metagenomes</taxon>
    </lineage>
</organism>
<dbReference type="InterPro" id="IPR004045">
    <property type="entry name" value="Glutathione_S-Trfase_N"/>
</dbReference>
<dbReference type="GO" id="GO:0005737">
    <property type="term" value="C:cytoplasm"/>
    <property type="evidence" value="ECO:0007669"/>
    <property type="project" value="TreeGrafter"/>
</dbReference>
<reference evidence="2" key="1">
    <citation type="submission" date="2018-05" db="EMBL/GenBank/DDBJ databases">
        <authorList>
            <person name="Lanie J.A."/>
            <person name="Ng W.-L."/>
            <person name="Kazmierczak K.M."/>
            <person name="Andrzejewski T.M."/>
            <person name="Davidsen T.M."/>
            <person name="Wayne K.J."/>
            <person name="Tettelin H."/>
            <person name="Glass J.I."/>
            <person name="Rusch D."/>
            <person name="Podicherti R."/>
            <person name="Tsui H.-C.T."/>
            <person name="Winkler M.E."/>
        </authorList>
    </citation>
    <scope>NUCLEOTIDE SEQUENCE</scope>
</reference>
<accession>A0A381P3F2</accession>
<dbReference type="InterPro" id="IPR050931">
    <property type="entry name" value="Mito_Protein_Transport_Metaxin"/>
</dbReference>
<dbReference type="SUPFAM" id="SSF52833">
    <property type="entry name" value="Thioredoxin-like"/>
    <property type="match status" value="1"/>
</dbReference>
<dbReference type="PANTHER" id="PTHR12289:SF67">
    <property type="match status" value="1"/>
</dbReference>
<name>A0A381P3F2_9ZZZZ</name>
<gene>
    <name evidence="2" type="ORF">METZ01_LOCUS14320</name>
</gene>
<protein>
    <recommendedName>
        <fullName evidence="1">GST C-terminal domain-containing protein</fullName>
    </recommendedName>
</protein>
<feature type="domain" description="GST C-terminal" evidence="1">
    <location>
        <begin position="113"/>
        <end position="253"/>
    </location>
</feature>
<dbReference type="PANTHER" id="PTHR12289">
    <property type="entry name" value="METAXIN RELATED"/>
    <property type="match status" value="1"/>
</dbReference>